<accession>A0AA96GDW9</accession>
<sequence length="139" mass="15438">MTGNRPGYYMLFNNLPTDTMEGRELVIIFRIPDGARPGHYNLMTPDPLRVGHNFDVQVEAVEQGQSIPYQTNTEGTITLDNFAPDRISPEASRIKGTFQFVAENTVGEKVSVNGAFDFPSKEKVVSLNAGYSVREGLRI</sequence>
<organism evidence="1 2">
    <name type="scientific">Candidatus Nitrospira allomarina</name>
    <dbReference type="NCBI Taxonomy" id="3020900"/>
    <lineage>
        <taxon>Bacteria</taxon>
        <taxon>Pseudomonadati</taxon>
        <taxon>Nitrospirota</taxon>
        <taxon>Nitrospiria</taxon>
        <taxon>Nitrospirales</taxon>
        <taxon>Nitrospiraceae</taxon>
        <taxon>Nitrospira</taxon>
    </lineage>
</organism>
<reference evidence="1 2" key="1">
    <citation type="submission" date="2023-01" db="EMBL/GenBank/DDBJ databases">
        <title>Cultivation and genomic characterization of new, ubiquitous marine nitrite-oxidizing bacteria from the Nitrospirales.</title>
        <authorList>
            <person name="Mueller A.J."/>
            <person name="Daebeler A."/>
            <person name="Herbold C.W."/>
            <person name="Kirkegaard R.H."/>
            <person name="Daims H."/>
        </authorList>
    </citation>
    <scope>NUCLEOTIDE SEQUENCE [LARGE SCALE GENOMIC DNA]</scope>
    <source>
        <strain evidence="1 2">VA</strain>
    </source>
</reference>
<dbReference type="AlphaFoldDB" id="A0AA96GDW9"/>
<keyword evidence="2" id="KW-1185">Reference proteome</keyword>
<dbReference type="KEGG" id="nall:PP769_09775"/>
<name>A0AA96GDW9_9BACT</name>
<gene>
    <name evidence="1" type="ORF">PP769_09775</name>
</gene>
<dbReference type="Proteomes" id="UP001302719">
    <property type="component" value="Chromosome"/>
</dbReference>
<dbReference type="EMBL" id="CP116967">
    <property type="protein sequence ID" value="WNM60023.1"/>
    <property type="molecule type" value="Genomic_DNA"/>
</dbReference>
<evidence type="ECO:0000313" key="2">
    <source>
        <dbReference type="Proteomes" id="UP001302719"/>
    </source>
</evidence>
<evidence type="ECO:0000313" key="1">
    <source>
        <dbReference type="EMBL" id="WNM60023.1"/>
    </source>
</evidence>
<proteinExistence type="predicted"/>
<dbReference type="RefSeq" id="WP_312646947.1">
    <property type="nucleotide sequence ID" value="NZ_CP116967.1"/>
</dbReference>
<protein>
    <submittedName>
        <fullName evidence="1">Uncharacterized protein</fullName>
    </submittedName>
</protein>